<dbReference type="InterPro" id="IPR043712">
    <property type="entry name" value="DUF5652"/>
</dbReference>
<comment type="caution">
    <text evidence="3">The sequence shown here is derived from an EMBL/GenBank/DDBJ whole genome shotgun (WGS) entry which is preliminary data.</text>
</comment>
<reference evidence="3 4" key="1">
    <citation type="journal article" date="2016" name="Nat. Commun.">
        <title>Thousands of microbial genomes shed light on interconnected biogeochemical processes in an aquifer system.</title>
        <authorList>
            <person name="Anantharaman K."/>
            <person name="Brown C.T."/>
            <person name="Hug L.A."/>
            <person name="Sharon I."/>
            <person name="Castelle C.J."/>
            <person name="Probst A.J."/>
            <person name="Thomas B.C."/>
            <person name="Singh A."/>
            <person name="Wilkins M.J."/>
            <person name="Karaoz U."/>
            <person name="Brodie E.L."/>
            <person name="Williams K.H."/>
            <person name="Hubbard S.S."/>
            <person name="Banfield J.F."/>
        </authorList>
    </citation>
    <scope>NUCLEOTIDE SEQUENCE [LARGE SCALE GENOMIC DNA]</scope>
</reference>
<keyword evidence="1" id="KW-0472">Membrane</keyword>
<dbReference type="EMBL" id="MFJF01000006">
    <property type="protein sequence ID" value="OGG07947.1"/>
    <property type="molecule type" value="Genomic_DNA"/>
</dbReference>
<keyword evidence="1" id="KW-0812">Transmembrane</keyword>
<organism evidence="3 4">
    <name type="scientific">Candidatus Gottesmanbacteria bacterium RIFCSPHIGHO2_01_FULL_40_15</name>
    <dbReference type="NCBI Taxonomy" id="1798376"/>
    <lineage>
        <taxon>Bacteria</taxon>
        <taxon>Candidatus Gottesmaniibacteriota</taxon>
    </lineage>
</organism>
<dbReference type="AlphaFoldDB" id="A0A1F5Z700"/>
<feature type="transmembrane region" description="Helical" evidence="1">
    <location>
        <begin position="7"/>
        <end position="24"/>
    </location>
</feature>
<keyword evidence="1" id="KW-1133">Transmembrane helix</keyword>
<name>A0A1F5Z700_9BACT</name>
<dbReference type="Pfam" id="PF18893">
    <property type="entry name" value="DUF5652"/>
    <property type="match status" value="1"/>
</dbReference>
<feature type="transmembrane region" description="Helical" evidence="1">
    <location>
        <begin position="36"/>
        <end position="61"/>
    </location>
</feature>
<dbReference type="Proteomes" id="UP000177354">
    <property type="component" value="Unassembled WGS sequence"/>
</dbReference>
<protein>
    <recommendedName>
        <fullName evidence="2">DUF5652 domain-containing protein</fullName>
    </recommendedName>
</protein>
<gene>
    <name evidence="3" type="ORF">A2777_00155</name>
</gene>
<feature type="domain" description="DUF5652" evidence="2">
    <location>
        <begin position="6"/>
        <end position="58"/>
    </location>
</feature>
<evidence type="ECO:0000256" key="1">
    <source>
        <dbReference type="SAM" id="Phobius"/>
    </source>
</evidence>
<evidence type="ECO:0000259" key="2">
    <source>
        <dbReference type="Pfam" id="PF18893"/>
    </source>
</evidence>
<accession>A0A1F5Z700</accession>
<evidence type="ECO:0000313" key="4">
    <source>
        <dbReference type="Proteomes" id="UP000177354"/>
    </source>
</evidence>
<sequence length="71" mass="8554">MDNLQQLPWWVYPMLIIDLVLKGISLWKSARRDQKYWFLVLLIVNSAGIVPLIYLIYYGYIRKPDKKKKVK</sequence>
<proteinExistence type="predicted"/>
<evidence type="ECO:0000313" key="3">
    <source>
        <dbReference type="EMBL" id="OGG07947.1"/>
    </source>
</evidence>